<organism evidence="8 9">
    <name type="scientific">Cherax quadricarinatus</name>
    <name type="common">Australian red claw crayfish</name>
    <dbReference type="NCBI Taxonomy" id="27406"/>
    <lineage>
        <taxon>Eukaryota</taxon>
        <taxon>Metazoa</taxon>
        <taxon>Ecdysozoa</taxon>
        <taxon>Arthropoda</taxon>
        <taxon>Crustacea</taxon>
        <taxon>Multicrustacea</taxon>
        <taxon>Malacostraca</taxon>
        <taxon>Eumalacostraca</taxon>
        <taxon>Eucarida</taxon>
        <taxon>Decapoda</taxon>
        <taxon>Pleocyemata</taxon>
        <taxon>Astacidea</taxon>
        <taxon>Parastacoidea</taxon>
        <taxon>Parastacidae</taxon>
        <taxon>Cherax</taxon>
    </lineage>
</organism>
<dbReference type="AlphaFoldDB" id="A0AAW0VWF9"/>
<dbReference type="SUPFAM" id="SSF51430">
    <property type="entry name" value="NAD(P)-linked oxidoreductase"/>
    <property type="match status" value="1"/>
</dbReference>
<gene>
    <name evidence="8" type="ORF">OTU49_012693</name>
</gene>
<dbReference type="PIRSF" id="PIRSF000097">
    <property type="entry name" value="AKR"/>
    <property type="match status" value="1"/>
</dbReference>
<dbReference type="PROSITE" id="PS00798">
    <property type="entry name" value="ALDOKETO_REDUCTASE_1"/>
    <property type="match status" value="1"/>
</dbReference>
<dbReference type="Pfam" id="PF00248">
    <property type="entry name" value="Aldo_ket_red"/>
    <property type="match status" value="1"/>
</dbReference>
<keyword evidence="2" id="KW-0521">NADP</keyword>
<name>A0AAW0VWF9_CHEQU</name>
<dbReference type="InterPro" id="IPR036812">
    <property type="entry name" value="NAD(P)_OxRdtase_dom_sf"/>
</dbReference>
<dbReference type="InterPro" id="IPR018170">
    <property type="entry name" value="Aldo/ket_reductase_CS"/>
</dbReference>
<keyword evidence="9" id="KW-1185">Reference proteome</keyword>
<feature type="binding site" evidence="5">
    <location>
        <position position="116"/>
    </location>
    <ligand>
        <name>substrate</name>
    </ligand>
</feature>
<evidence type="ECO:0000256" key="6">
    <source>
        <dbReference type="PIRSR" id="PIRSR000097-3"/>
    </source>
</evidence>
<dbReference type="EMBL" id="JARKIK010000099">
    <property type="protein sequence ID" value="KAK8721678.1"/>
    <property type="molecule type" value="Genomic_DNA"/>
</dbReference>
<evidence type="ECO:0000256" key="1">
    <source>
        <dbReference type="ARBA" id="ARBA00007905"/>
    </source>
</evidence>
<evidence type="ECO:0000313" key="9">
    <source>
        <dbReference type="Proteomes" id="UP001445076"/>
    </source>
</evidence>
<feature type="site" description="Lowers pKa of active site Tyr" evidence="6">
    <location>
        <position position="83"/>
    </location>
</feature>
<dbReference type="InterPro" id="IPR020471">
    <property type="entry name" value="AKR"/>
</dbReference>
<dbReference type="PROSITE" id="PS00062">
    <property type="entry name" value="ALDOKETO_REDUCTASE_2"/>
    <property type="match status" value="1"/>
</dbReference>
<feature type="domain" description="NADP-dependent oxidoreductase" evidence="7">
    <location>
        <begin position="26"/>
        <end position="299"/>
    </location>
</feature>
<evidence type="ECO:0000313" key="8">
    <source>
        <dbReference type="EMBL" id="KAK8721678.1"/>
    </source>
</evidence>
<feature type="active site" description="Proton donor" evidence="4">
    <location>
        <position position="54"/>
    </location>
</feature>
<reference evidence="8 9" key="1">
    <citation type="journal article" date="2024" name="BMC Genomics">
        <title>Genome assembly of redclaw crayfish (Cherax quadricarinatus) provides insights into its immune adaptation and hypoxia tolerance.</title>
        <authorList>
            <person name="Liu Z."/>
            <person name="Zheng J."/>
            <person name="Li H."/>
            <person name="Fang K."/>
            <person name="Wang S."/>
            <person name="He J."/>
            <person name="Zhou D."/>
            <person name="Weng S."/>
            <person name="Chi M."/>
            <person name="Gu Z."/>
            <person name="He J."/>
            <person name="Li F."/>
            <person name="Wang M."/>
        </authorList>
    </citation>
    <scope>NUCLEOTIDE SEQUENCE [LARGE SCALE GENOMIC DNA]</scope>
    <source>
        <strain evidence="8">ZL_2023a</strain>
    </source>
</reference>
<comment type="similarity">
    <text evidence="1">Belongs to the aldo/keto reductase family.</text>
</comment>
<protein>
    <recommendedName>
        <fullName evidence="7">NADP-dependent oxidoreductase domain-containing protein</fullName>
    </recommendedName>
</protein>
<dbReference type="InterPro" id="IPR023210">
    <property type="entry name" value="NADP_OxRdtase_dom"/>
</dbReference>
<evidence type="ECO:0000256" key="3">
    <source>
        <dbReference type="ARBA" id="ARBA00023002"/>
    </source>
</evidence>
<dbReference type="PANTHER" id="PTHR11732">
    <property type="entry name" value="ALDO/KETO REDUCTASE"/>
    <property type="match status" value="1"/>
</dbReference>
<accession>A0AAW0VWF9</accession>
<evidence type="ECO:0000259" key="7">
    <source>
        <dbReference type="Pfam" id="PF00248"/>
    </source>
</evidence>
<dbReference type="Gene3D" id="3.20.20.100">
    <property type="entry name" value="NADP-dependent oxidoreductase domain"/>
    <property type="match status" value="1"/>
</dbReference>
<dbReference type="GO" id="GO:0016491">
    <property type="term" value="F:oxidoreductase activity"/>
    <property type="evidence" value="ECO:0007669"/>
    <property type="project" value="UniProtKB-KW"/>
</dbReference>
<evidence type="ECO:0000256" key="5">
    <source>
        <dbReference type="PIRSR" id="PIRSR000097-2"/>
    </source>
</evidence>
<dbReference type="Proteomes" id="UP001445076">
    <property type="component" value="Unassembled WGS sequence"/>
</dbReference>
<proteinExistence type="inferred from homology"/>
<feature type="non-terminal residue" evidence="8">
    <location>
        <position position="1"/>
    </location>
</feature>
<evidence type="ECO:0000256" key="2">
    <source>
        <dbReference type="ARBA" id="ARBA00022857"/>
    </source>
</evidence>
<keyword evidence="3" id="KW-0560">Oxidoreductase</keyword>
<dbReference type="PRINTS" id="PR00069">
    <property type="entry name" value="ALDKETRDTASE"/>
</dbReference>
<dbReference type="FunFam" id="3.20.20.100:FF:000006">
    <property type="entry name" value="Aldo-keto reductase family 1 member A1"/>
    <property type="match status" value="1"/>
</dbReference>
<evidence type="ECO:0000256" key="4">
    <source>
        <dbReference type="PIRSR" id="PIRSR000097-1"/>
    </source>
</evidence>
<sequence length="327" mass="37280">RVRMAPKVRTVSLHTGQEMPIIGIGTYRANDEFRVVLREAFEFGYRHIDTATMYQNEHIIGEELDKLFSSGKLKREDVFVTTKLPMIGNREEDVPRFLQKSLDKLRLTYVDLYLIHFPCGMKGEDDDDLSPKGNDGNVVLDVKTNLEGIWRAMEAQVDAGKAKAIGISNFNSQQIERIVKVARIQPAVLQVEVHAYHMQKKLRGVSQKFGIPVCAYSPLGAPYLKLESSEHPSLLEEPVVMKIAKSHNKSAAQVLLRHLVQHGIIVIPKPEETEHIVKNIQILEFELSEEEMRVMDSLDRGADGRIYDFLLYPGIDRHPEFPFHIPF</sequence>
<comment type="caution">
    <text evidence="8">The sequence shown here is derived from an EMBL/GenBank/DDBJ whole genome shotgun (WGS) entry which is preliminary data.</text>
</comment>